<dbReference type="InterPro" id="IPR002885">
    <property type="entry name" value="PPR_rpt"/>
</dbReference>
<dbReference type="Proteomes" id="UP000001514">
    <property type="component" value="Unassembled WGS sequence"/>
</dbReference>
<dbReference type="GO" id="GO:0003723">
    <property type="term" value="F:RNA binding"/>
    <property type="evidence" value="ECO:0007669"/>
    <property type="project" value="InterPro"/>
</dbReference>
<keyword evidence="1" id="KW-0677">Repeat</keyword>
<dbReference type="STRING" id="88036.D8RRB1"/>
<reference evidence="3 4" key="1">
    <citation type="journal article" date="2011" name="Science">
        <title>The Selaginella genome identifies genetic changes associated with the evolution of vascular plants.</title>
        <authorList>
            <person name="Banks J.A."/>
            <person name="Nishiyama T."/>
            <person name="Hasebe M."/>
            <person name="Bowman J.L."/>
            <person name="Gribskov M."/>
            <person name="dePamphilis C."/>
            <person name="Albert V.A."/>
            <person name="Aono N."/>
            <person name="Aoyama T."/>
            <person name="Ambrose B.A."/>
            <person name="Ashton N.W."/>
            <person name="Axtell M.J."/>
            <person name="Barker E."/>
            <person name="Barker M.S."/>
            <person name="Bennetzen J.L."/>
            <person name="Bonawitz N.D."/>
            <person name="Chapple C."/>
            <person name="Cheng C."/>
            <person name="Correa L.G."/>
            <person name="Dacre M."/>
            <person name="DeBarry J."/>
            <person name="Dreyer I."/>
            <person name="Elias M."/>
            <person name="Engstrom E.M."/>
            <person name="Estelle M."/>
            <person name="Feng L."/>
            <person name="Finet C."/>
            <person name="Floyd S.K."/>
            <person name="Frommer W.B."/>
            <person name="Fujita T."/>
            <person name="Gramzow L."/>
            <person name="Gutensohn M."/>
            <person name="Harholt J."/>
            <person name="Hattori M."/>
            <person name="Heyl A."/>
            <person name="Hirai T."/>
            <person name="Hiwatashi Y."/>
            <person name="Ishikawa M."/>
            <person name="Iwata M."/>
            <person name="Karol K.G."/>
            <person name="Koehler B."/>
            <person name="Kolukisaoglu U."/>
            <person name="Kubo M."/>
            <person name="Kurata T."/>
            <person name="Lalonde S."/>
            <person name="Li K."/>
            <person name="Li Y."/>
            <person name="Litt A."/>
            <person name="Lyons E."/>
            <person name="Manning G."/>
            <person name="Maruyama T."/>
            <person name="Michael T.P."/>
            <person name="Mikami K."/>
            <person name="Miyazaki S."/>
            <person name="Morinaga S."/>
            <person name="Murata T."/>
            <person name="Mueller-Roeber B."/>
            <person name="Nelson D.R."/>
            <person name="Obara M."/>
            <person name="Oguri Y."/>
            <person name="Olmstead R.G."/>
            <person name="Onodera N."/>
            <person name="Petersen B.L."/>
            <person name="Pils B."/>
            <person name="Prigge M."/>
            <person name="Rensing S.A."/>
            <person name="Riano-Pachon D.M."/>
            <person name="Roberts A.W."/>
            <person name="Sato Y."/>
            <person name="Scheller H.V."/>
            <person name="Schulz B."/>
            <person name="Schulz C."/>
            <person name="Shakirov E.V."/>
            <person name="Shibagaki N."/>
            <person name="Shinohara N."/>
            <person name="Shippen D.E."/>
            <person name="Soerensen I."/>
            <person name="Sotooka R."/>
            <person name="Sugimoto N."/>
            <person name="Sugita M."/>
            <person name="Sumikawa N."/>
            <person name="Tanurdzic M."/>
            <person name="Theissen G."/>
            <person name="Ulvskov P."/>
            <person name="Wakazuki S."/>
            <person name="Weng J.K."/>
            <person name="Willats W.W."/>
            <person name="Wipf D."/>
            <person name="Wolf P.G."/>
            <person name="Yang L."/>
            <person name="Zimmer A.D."/>
            <person name="Zhu Q."/>
            <person name="Mitros T."/>
            <person name="Hellsten U."/>
            <person name="Loque D."/>
            <person name="Otillar R."/>
            <person name="Salamov A."/>
            <person name="Schmutz J."/>
            <person name="Shapiro H."/>
            <person name="Lindquist E."/>
            <person name="Lucas S."/>
            <person name="Rokhsar D."/>
            <person name="Grigoriev I.V."/>
        </authorList>
    </citation>
    <scope>NUCLEOTIDE SEQUENCE [LARGE SCALE GENOMIC DNA]</scope>
</reference>
<dbReference type="EMBL" id="GL377587">
    <property type="protein sequence ID" value="EFJ25213.1"/>
    <property type="molecule type" value="Genomic_DNA"/>
</dbReference>
<proteinExistence type="predicted"/>
<dbReference type="Pfam" id="PF13041">
    <property type="entry name" value="PPR_2"/>
    <property type="match status" value="1"/>
</dbReference>
<sequence>MPAAQHIFDSSPSPSARACWNALLAGYSIHGNCDRVLDLFAQMRREATDPDAITLLAILAACSRGGMPDLARRILAAMPERHGISPSARHYACVADALARAGRGGEAVEVVAGMPVAADGACWMAVLGSCRRWRNVAAAEKAFQELLKIDESKPAAYLLMANTYCYY</sequence>
<evidence type="ECO:0000313" key="4">
    <source>
        <dbReference type="Proteomes" id="UP000001514"/>
    </source>
</evidence>
<protein>
    <recommendedName>
        <fullName evidence="5">Pentacotripeptide-repeat region of PRORP domain-containing protein</fullName>
    </recommendedName>
</protein>
<dbReference type="GO" id="GO:0009451">
    <property type="term" value="P:RNA modification"/>
    <property type="evidence" value="ECO:0007669"/>
    <property type="project" value="InterPro"/>
</dbReference>
<keyword evidence="4" id="KW-1185">Reference proteome</keyword>
<dbReference type="NCBIfam" id="TIGR00756">
    <property type="entry name" value="PPR"/>
    <property type="match status" value="2"/>
</dbReference>
<organism evidence="4">
    <name type="scientific">Selaginella moellendorffii</name>
    <name type="common">Spikemoss</name>
    <dbReference type="NCBI Taxonomy" id="88036"/>
    <lineage>
        <taxon>Eukaryota</taxon>
        <taxon>Viridiplantae</taxon>
        <taxon>Streptophyta</taxon>
        <taxon>Embryophyta</taxon>
        <taxon>Tracheophyta</taxon>
        <taxon>Lycopodiopsida</taxon>
        <taxon>Selaginellales</taxon>
        <taxon>Selaginellaceae</taxon>
        <taxon>Selaginella</taxon>
    </lineage>
</organism>
<evidence type="ECO:0000256" key="2">
    <source>
        <dbReference type="PROSITE-ProRule" id="PRU00708"/>
    </source>
</evidence>
<dbReference type="PANTHER" id="PTHR47926">
    <property type="entry name" value="PENTATRICOPEPTIDE REPEAT-CONTAINING PROTEIN"/>
    <property type="match status" value="1"/>
</dbReference>
<dbReference type="PANTHER" id="PTHR47926:SF382">
    <property type="entry name" value="PENTACOTRIPEPTIDE-REPEAT REGION OF PRORP DOMAIN-CONTAINING PROTEIN"/>
    <property type="match status" value="1"/>
</dbReference>
<dbReference type="InParanoid" id="D8RRB1"/>
<dbReference type="Gramene" id="EFJ25213">
    <property type="protein sequence ID" value="EFJ25213"/>
    <property type="gene ID" value="SELMODRAFT_414000"/>
</dbReference>
<dbReference type="PROSITE" id="PS51375">
    <property type="entry name" value="PPR"/>
    <property type="match status" value="1"/>
</dbReference>
<dbReference type="OrthoDB" id="185373at2759"/>
<accession>D8RRB1</accession>
<evidence type="ECO:0000313" key="3">
    <source>
        <dbReference type="EMBL" id="EFJ25213.1"/>
    </source>
</evidence>
<dbReference type="Gene3D" id="1.25.40.10">
    <property type="entry name" value="Tetratricopeptide repeat domain"/>
    <property type="match status" value="1"/>
</dbReference>
<dbReference type="InterPro" id="IPR046960">
    <property type="entry name" value="PPR_At4g14850-like_plant"/>
</dbReference>
<dbReference type="AlphaFoldDB" id="D8RRB1"/>
<name>D8RRB1_SELML</name>
<dbReference type="InterPro" id="IPR011990">
    <property type="entry name" value="TPR-like_helical_dom_sf"/>
</dbReference>
<evidence type="ECO:0000256" key="1">
    <source>
        <dbReference type="ARBA" id="ARBA00022737"/>
    </source>
</evidence>
<evidence type="ECO:0008006" key="5">
    <source>
        <dbReference type="Google" id="ProtNLM"/>
    </source>
</evidence>
<dbReference type="KEGG" id="smo:SELMODRAFT_414000"/>
<feature type="repeat" description="PPR" evidence="2">
    <location>
        <begin position="16"/>
        <end position="50"/>
    </location>
</feature>
<dbReference type="eggNOG" id="KOG4197">
    <property type="taxonomic scope" value="Eukaryota"/>
</dbReference>
<dbReference type="HOGENOM" id="CLU_002706_0_0_1"/>
<gene>
    <name evidence="3" type="ORF">SELMODRAFT_414000</name>
</gene>